<protein>
    <submittedName>
        <fullName evidence="3">Piwi domain-containing protein</fullName>
    </submittedName>
</protein>
<keyword evidence="2" id="KW-1185">Reference proteome</keyword>
<dbReference type="InterPro" id="IPR003165">
    <property type="entry name" value="Piwi"/>
</dbReference>
<evidence type="ECO:0000313" key="2">
    <source>
        <dbReference type="Proteomes" id="UP000887578"/>
    </source>
</evidence>
<sequence length="642" mass="73539">MENQNFNVKYTDLKNYNGTLQMSLKFTVKFTFADDPVKWTYALDIILAQTAMKANKYVPCGNGKLFETGKTNFIKGLEYREGCMKSIYCKNINGERSVFLCMDYVKHAFLPSNVKLMDAWNLFSEGGEKTEKSFTDFNVLYSGAKVQVIKDVTKILRFKKICNSYKAETDNGIYELPELKIVPFQLVGGKQIPEEFRQDESSFNLLDRKERLAAIEKQFNNLVCADTKTFLKRFGVILDEKMIKLPFTVLNKPDIIVATAPQNEAKVDDDGIIDYDECHYISPAKLNHFVLLTDDDNCDKLATNIIELLNKRGVKFDNRKTYRYTQKNNWAKDLNQNAFALIIDNNEWSEEMKMAVEKTNGRALHIQWKKELTVQSIVSEINQAAGGWCHSVNLQHLPDLPFDKVLVIAVHTQIRHSTKEHLFVGISANYDSLLPYKFYGWAYIQKKVDGDKSSTKSVNGNFLTYAVKEMLKSNKAFDRVIYLRNEGEEYFMNEMNCVKNAVETSKADIRFNGMIISKAGNVRHFWKHEGEVTDVPIYSVINLTNQTFFFVSTKSKEDAVKACEVEVFEKDDELSKENLQKFLMALATHNQTILPSGLPAPSNISKKYCDKAKYAFEDNNQPSDNASLKQLNENLCPFLKLA</sequence>
<dbReference type="InterPro" id="IPR036397">
    <property type="entry name" value="RNaseH_sf"/>
</dbReference>
<name>A0A914QUE6_9BILA</name>
<reference evidence="3" key="1">
    <citation type="submission" date="2022-11" db="UniProtKB">
        <authorList>
            <consortium name="WormBaseParasite"/>
        </authorList>
    </citation>
    <scope>IDENTIFICATION</scope>
</reference>
<proteinExistence type="predicted"/>
<dbReference type="Pfam" id="PF02171">
    <property type="entry name" value="Piwi"/>
    <property type="match status" value="1"/>
</dbReference>
<organism evidence="2 3">
    <name type="scientific">Panagrolaimus davidi</name>
    <dbReference type="NCBI Taxonomy" id="227884"/>
    <lineage>
        <taxon>Eukaryota</taxon>
        <taxon>Metazoa</taxon>
        <taxon>Ecdysozoa</taxon>
        <taxon>Nematoda</taxon>
        <taxon>Chromadorea</taxon>
        <taxon>Rhabditida</taxon>
        <taxon>Tylenchina</taxon>
        <taxon>Panagrolaimomorpha</taxon>
        <taxon>Panagrolaimoidea</taxon>
        <taxon>Panagrolaimidae</taxon>
        <taxon>Panagrolaimus</taxon>
    </lineage>
</organism>
<dbReference type="WBParaSite" id="PDA_v2.g31168.t1">
    <property type="protein sequence ID" value="PDA_v2.g31168.t1"/>
    <property type="gene ID" value="PDA_v2.g31168"/>
</dbReference>
<dbReference type="Gene3D" id="3.30.420.10">
    <property type="entry name" value="Ribonuclease H-like superfamily/Ribonuclease H"/>
    <property type="match status" value="1"/>
</dbReference>
<dbReference type="Proteomes" id="UP000887578">
    <property type="component" value="Unplaced"/>
</dbReference>
<evidence type="ECO:0000313" key="3">
    <source>
        <dbReference type="WBParaSite" id="PDA_v2.g31168.t1"/>
    </source>
</evidence>
<dbReference type="AlphaFoldDB" id="A0A914QUE6"/>
<dbReference type="GO" id="GO:0003676">
    <property type="term" value="F:nucleic acid binding"/>
    <property type="evidence" value="ECO:0007669"/>
    <property type="project" value="InterPro"/>
</dbReference>
<evidence type="ECO:0000259" key="1">
    <source>
        <dbReference type="SMART" id="SM00950"/>
    </source>
</evidence>
<feature type="domain" description="Piwi" evidence="1">
    <location>
        <begin position="338"/>
        <end position="617"/>
    </location>
</feature>
<dbReference type="SMART" id="SM00950">
    <property type="entry name" value="Piwi"/>
    <property type="match status" value="1"/>
</dbReference>
<accession>A0A914QUE6</accession>